<feature type="non-terminal residue" evidence="1">
    <location>
        <position position="1"/>
    </location>
</feature>
<proteinExistence type="predicted"/>
<organism evidence="1">
    <name type="scientific">marine sediment metagenome</name>
    <dbReference type="NCBI Taxonomy" id="412755"/>
    <lineage>
        <taxon>unclassified sequences</taxon>
        <taxon>metagenomes</taxon>
        <taxon>ecological metagenomes</taxon>
    </lineage>
</organism>
<comment type="caution">
    <text evidence="1">The sequence shown here is derived from an EMBL/GenBank/DDBJ whole genome shotgun (WGS) entry which is preliminary data.</text>
</comment>
<name>X0SG35_9ZZZZ</name>
<reference evidence="1" key="1">
    <citation type="journal article" date="2014" name="Front. Microbiol.">
        <title>High frequency of phylogenetically diverse reductive dehalogenase-homologous genes in deep subseafloor sedimentary metagenomes.</title>
        <authorList>
            <person name="Kawai M."/>
            <person name="Futagami T."/>
            <person name="Toyoda A."/>
            <person name="Takaki Y."/>
            <person name="Nishi S."/>
            <person name="Hori S."/>
            <person name="Arai W."/>
            <person name="Tsubouchi T."/>
            <person name="Morono Y."/>
            <person name="Uchiyama I."/>
            <person name="Ito T."/>
            <person name="Fujiyama A."/>
            <person name="Inagaki F."/>
            <person name="Takami H."/>
        </authorList>
    </citation>
    <scope>NUCLEOTIDE SEQUENCE</scope>
    <source>
        <strain evidence="1">Expedition CK06-06</strain>
    </source>
</reference>
<dbReference type="EMBL" id="BARS01009397">
    <property type="protein sequence ID" value="GAF74086.1"/>
    <property type="molecule type" value="Genomic_DNA"/>
</dbReference>
<protein>
    <submittedName>
        <fullName evidence="1">Uncharacterized protein</fullName>
    </submittedName>
</protein>
<gene>
    <name evidence="1" type="ORF">S01H1_17681</name>
</gene>
<sequence length="175" mass="19063">AERMLIGNSTAADQYSYGGGVIYGYTDFPSRLTKTITSPTASGWTGSTLVTEVLAMMAQARGAFHFGPYILYTGVSWEQYLGEDFKAASDKTLRNRILEIEGLNAVSGLDFLPGFDLILVQMVSNVVREVIGMDITTVQWDTHGGMQKNFKIMTIQVPQLRADNSGNTGIVHGTV</sequence>
<dbReference type="AlphaFoldDB" id="X0SG35"/>
<evidence type="ECO:0000313" key="1">
    <source>
        <dbReference type="EMBL" id="GAF74086.1"/>
    </source>
</evidence>
<accession>X0SG35</accession>